<feature type="compositionally biased region" description="Basic and acidic residues" evidence="1">
    <location>
        <begin position="41"/>
        <end position="55"/>
    </location>
</feature>
<protein>
    <submittedName>
        <fullName evidence="2">Uncharacterized protein</fullName>
    </submittedName>
</protein>
<accession>A0A9Q3FW57</accession>
<dbReference type="Proteomes" id="UP000765509">
    <property type="component" value="Unassembled WGS sequence"/>
</dbReference>
<dbReference type="EMBL" id="AVOT02051143">
    <property type="protein sequence ID" value="MBW0546169.1"/>
    <property type="molecule type" value="Genomic_DNA"/>
</dbReference>
<dbReference type="AlphaFoldDB" id="A0A9Q3FW57"/>
<reference evidence="2" key="1">
    <citation type="submission" date="2021-03" db="EMBL/GenBank/DDBJ databases">
        <title>Draft genome sequence of rust myrtle Austropuccinia psidii MF-1, a brazilian biotype.</title>
        <authorList>
            <person name="Quecine M.C."/>
            <person name="Pachon D.M.R."/>
            <person name="Bonatelli M.L."/>
            <person name="Correr F.H."/>
            <person name="Franceschini L.M."/>
            <person name="Leite T.F."/>
            <person name="Margarido G.R.A."/>
            <person name="Almeida C.A."/>
            <person name="Ferrarezi J.A."/>
            <person name="Labate C.A."/>
        </authorList>
    </citation>
    <scope>NUCLEOTIDE SEQUENCE</scope>
    <source>
        <strain evidence="2">MF-1</strain>
    </source>
</reference>
<feature type="region of interest" description="Disordered" evidence="1">
    <location>
        <begin position="1"/>
        <end position="20"/>
    </location>
</feature>
<evidence type="ECO:0000256" key="1">
    <source>
        <dbReference type="SAM" id="MobiDB-lite"/>
    </source>
</evidence>
<proteinExistence type="predicted"/>
<comment type="caution">
    <text evidence="2">The sequence shown here is derived from an EMBL/GenBank/DDBJ whole genome shotgun (WGS) entry which is preliminary data.</text>
</comment>
<evidence type="ECO:0000313" key="3">
    <source>
        <dbReference type="Proteomes" id="UP000765509"/>
    </source>
</evidence>
<name>A0A9Q3FW57_9BASI</name>
<organism evidence="2 3">
    <name type="scientific">Austropuccinia psidii MF-1</name>
    <dbReference type="NCBI Taxonomy" id="1389203"/>
    <lineage>
        <taxon>Eukaryota</taxon>
        <taxon>Fungi</taxon>
        <taxon>Dikarya</taxon>
        <taxon>Basidiomycota</taxon>
        <taxon>Pucciniomycotina</taxon>
        <taxon>Pucciniomycetes</taxon>
        <taxon>Pucciniales</taxon>
        <taxon>Sphaerophragmiaceae</taxon>
        <taxon>Austropuccinia</taxon>
    </lineage>
</organism>
<sequence>MPVQLSPPARETISHSRTKAFFTPKPRVCLNGTPAVTQLRTHSDREAPSRKEGRGPRRSNQFPRLVGASQPATQNQSTSMTANTKNQW</sequence>
<evidence type="ECO:0000313" key="2">
    <source>
        <dbReference type="EMBL" id="MBW0546169.1"/>
    </source>
</evidence>
<gene>
    <name evidence="2" type="ORF">O181_085884</name>
</gene>
<keyword evidence="3" id="KW-1185">Reference proteome</keyword>
<feature type="compositionally biased region" description="Polar residues" evidence="1">
    <location>
        <begin position="70"/>
        <end position="88"/>
    </location>
</feature>
<feature type="region of interest" description="Disordered" evidence="1">
    <location>
        <begin position="25"/>
        <end position="88"/>
    </location>
</feature>